<reference evidence="1" key="1">
    <citation type="submission" date="2022-07" db="EMBL/GenBank/DDBJ databases">
        <title>Taxonomy of Novel Oxalotrophic and Methylotrophic Bacteria.</title>
        <authorList>
            <person name="Sahin N."/>
            <person name="Tani A."/>
        </authorList>
    </citation>
    <scope>NUCLEOTIDE SEQUENCE</scope>
    <source>
        <strain evidence="1">AM327</strain>
    </source>
</reference>
<accession>A0A9W6EWB6</accession>
<dbReference type="RefSeq" id="WP_281755769.1">
    <property type="nucleotide sequence ID" value="NZ_BRVP01000021.1"/>
</dbReference>
<name>A0A9W6EWB6_9FLAO</name>
<organism evidence="1 2">
    <name type="scientific">Neptunitalea chrysea</name>
    <dbReference type="NCBI Taxonomy" id="1647581"/>
    <lineage>
        <taxon>Bacteria</taxon>
        <taxon>Pseudomonadati</taxon>
        <taxon>Bacteroidota</taxon>
        <taxon>Flavobacteriia</taxon>
        <taxon>Flavobacteriales</taxon>
        <taxon>Flavobacteriaceae</taxon>
        <taxon>Neptunitalea</taxon>
    </lineage>
</organism>
<gene>
    <name evidence="1" type="ORF">NBRC110019_27030</name>
</gene>
<sequence>MMKYKIFIICLLLFTVTRLQAQKMITWDDLAEVTFSQKYFEEYGDYFLTPNFKESVKLLEGKRVSLTGYFLNISPEESIYILSKTPMSACFFCGVGGPETAVELQFLAKPFFKTDEIVTVTGVLKLNANDVEHFNYILTSCVARFAIKKTK</sequence>
<evidence type="ECO:0000313" key="2">
    <source>
        <dbReference type="Proteomes" id="UP001143545"/>
    </source>
</evidence>
<evidence type="ECO:0008006" key="3">
    <source>
        <dbReference type="Google" id="ProtNLM"/>
    </source>
</evidence>
<dbReference type="AlphaFoldDB" id="A0A9W6EWB6"/>
<keyword evidence="2" id="KW-1185">Reference proteome</keyword>
<dbReference type="EMBL" id="BRVP01000021">
    <property type="protein sequence ID" value="GLB53662.1"/>
    <property type="molecule type" value="Genomic_DNA"/>
</dbReference>
<dbReference type="Proteomes" id="UP001143545">
    <property type="component" value="Unassembled WGS sequence"/>
</dbReference>
<protein>
    <recommendedName>
        <fullName evidence="3">DUF3299 domain-containing protein</fullName>
    </recommendedName>
</protein>
<proteinExistence type="predicted"/>
<comment type="caution">
    <text evidence="1">The sequence shown here is derived from an EMBL/GenBank/DDBJ whole genome shotgun (WGS) entry which is preliminary data.</text>
</comment>
<evidence type="ECO:0000313" key="1">
    <source>
        <dbReference type="EMBL" id="GLB53662.1"/>
    </source>
</evidence>